<organism evidence="1 2">
    <name type="scientific">Acrocarpospora macrocephala</name>
    <dbReference type="NCBI Taxonomy" id="150177"/>
    <lineage>
        <taxon>Bacteria</taxon>
        <taxon>Bacillati</taxon>
        <taxon>Actinomycetota</taxon>
        <taxon>Actinomycetes</taxon>
        <taxon>Streptosporangiales</taxon>
        <taxon>Streptosporangiaceae</taxon>
        <taxon>Acrocarpospora</taxon>
    </lineage>
</organism>
<dbReference type="AlphaFoldDB" id="A0A5M3WGI9"/>
<accession>A0A5M3WGI9</accession>
<sequence length="268" mass="27915">MDWVRTDSPISATLVAWGNAWLTGHIGLDEAVDRVERAAGPQLVAVPVDATPATETAGSPLPAEVSAPAAELADVPLRGFLAELRGEGLTSFRLALPAPGDPLGLTGPPAFTRSAVAAEQAAIAVLDGKRLGLVPAEDRRGSSYSGVRWATMPAATTDADVPQLAEAERALTLTMRSATDALIGIDGPAQGFPSLDAADEALAPGYPGRAHRLGALAARLSLALRLAEERGLTTSQLTTRNEALRDLDRAVRRARIAAHHAIVELRTP</sequence>
<evidence type="ECO:0000313" key="2">
    <source>
        <dbReference type="Proteomes" id="UP000331127"/>
    </source>
</evidence>
<gene>
    <name evidence="1" type="ORF">Amac_018320</name>
</gene>
<reference evidence="1 2" key="1">
    <citation type="submission" date="2019-10" db="EMBL/GenBank/DDBJ databases">
        <title>Whole genome shotgun sequence of Acrocarpospora macrocephala NBRC 16266.</title>
        <authorList>
            <person name="Ichikawa N."/>
            <person name="Kimura A."/>
            <person name="Kitahashi Y."/>
            <person name="Komaki H."/>
            <person name="Oguchi A."/>
        </authorList>
    </citation>
    <scope>NUCLEOTIDE SEQUENCE [LARGE SCALE GENOMIC DNA]</scope>
    <source>
        <strain evidence="1 2">NBRC 16266</strain>
    </source>
</reference>
<protein>
    <submittedName>
        <fullName evidence="1">Uncharacterized protein</fullName>
    </submittedName>
</protein>
<dbReference type="Proteomes" id="UP000331127">
    <property type="component" value="Unassembled WGS sequence"/>
</dbReference>
<comment type="caution">
    <text evidence="1">The sequence shown here is derived from an EMBL/GenBank/DDBJ whole genome shotgun (WGS) entry which is preliminary data.</text>
</comment>
<dbReference type="EMBL" id="BLAE01000009">
    <property type="protein sequence ID" value="GES08237.1"/>
    <property type="molecule type" value="Genomic_DNA"/>
</dbReference>
<proteinExistence type="predicted"/>
<name>A0A5M3WGI9_9ACTN</name>
<keyword evidence="2" id="KW-1185">Reference proteome</keyword>
<evidence type="ECO:0000313" key="1">
    <source>
        <dbReference type="EMBL" id="GES08237.1"/>
    </source>
</evidence>